<dbReference type="Proteomes" id="UP001433508">
    <property type="component" value="Unassembled WGS sequence"/>
</dbReference>
<evidence type="ECO:0000313" key="1">
    <source>
        <dbReference type="EMBL" id="KAK9236196.1"/>
    </source>
</evidence>
<comment type="caution">
    <text evidence="1">The sequence shown here is derived from an EMBL/GenBank/DDBJ whole genome shotgun (WGS) entry which is preliminary data.</text>
</comment>
<sequence length="586" mass="65468">MYHRARSPSRPSTSLRPISTASSLSTSATAANLAVDKSRRSTSESPSRLTRRNDRSGGRRSRAVILIMIVLIIFLVLGSLTLRSNAVQEPWALRDASCPDYKSYSTRRHGPLSSGLLHLPYQRPVSECRTFRSEEVERVINDLKDKLVDPDISRLFENCFPNTLDTTVRWHLPGRAPQSFIVTGDINAEWIRDSTNQLSPYFSLLKNDAPLRQLVLGAIHTQAEFLTYSPYCNAFQPPLQSRIKPNSNEQTDVVNPAYDPALVFECKYELDSLASFLELANKYFDATGDSSFVTKDPYFMEAIRNVVMVLDEQALTTYDDDGNDLRSRYTFQRQTTKGTETLSLHGAGNPTNANTSLIRSAFRPSDDATILQFFIPANAFIAVQLQRAKKLFVAAGLNDLANDLYSRGETIEKGIWEHGVYEHKVFGKVFAYEVDGYGGLINMDDANLPSLLSLPLMGFVDASNDVYQNTRRMLLSKNGNPYFLRGPDFAGIGGPHIGVRYAWPMSLLVLIRTSNDDGEIKSALELVKRTTGGLGLMHESVNVRHSADYTRPWFAWCNSEFGKTILDLAARKPHLLFGDGAEAYST</sequence>
<protein>
    <submittedName>
        <fullName evidence="1">Uncharacterized protein</fullName>
    </submittedName>
</protein>
<organism evidence="1 2">
    <name type="scientific">Lipomyces kononenkoae</name>
    <name type="common">Yeast</name>
    <dbReference type="NCBI Taxonomy" id="34357"/>
    <lineage>
        <taxon>Eukaryota</taxon>
        <taxon>Fungi</taxon>
        <taxon>Dikarya</taxon>
        <taxon>Ascomycota</taxon>
        <taxon>Saccharomycotina</taxon>
        <taxon>Lipomycetes</taxon>
        <taxon>Lipomycetales</taxon>
        <taxon>Lipomycetaceae</taxon>
        <taxon>Lipomyces</taxon>
    </lineage>
</organism>
<gene>
    <name evidence="1" type="ORF">V1525DRAFT_223363</name>
</gene>
<name>A0ACC3SXW8_LIPKO</name>
<reference evidence="2" key="1">
    <citation type="journal article" date="2024" name="Front. Bioeng. Biotechnol.">
        <title>Genome-scale model development and genomic sequencing of the oleaginous clade Lipomyces.</title>
        <authorList>
            <person name="Czajka J.J."/>
            <person name="Han Y."/>
            <person name="Kim J."/>
            <person name="Mondo S.J."/>
            <person name="Hofstad B.A."/>
            <person name="Robles A."/>
            <person name="Haridas S."/>
            <person name="Riley R."/>
            <person name="LaButti K."/>
            <person name="Pangilinan J."/>
            <person name="Andreopoulos W."/>
            <person name="Lipzen A."/>
            <person name="Yan J."/>
            <person name="Wang M."/>
            <person name="Ng V."/>
            <person name="Grigoriev I.V."/>
            <person name="Spatafora J.W."/>
            <person name="Magnuson J.K."/>
            <person name="Baker S.E."/>
            <person name="Pomraning K.R."/>
        </authorList>
    </citation>
    <scope>NUCLEOTIDE SEQUENCE [LARGE SCALE GENOMIC DNA]</scope>
    <source>
        <strain evidence="2">CBS 7786</strain>
    </source>
</reference>
<proteinExistence type="predicted"/>
<evidence type="ECO:0000313" key="2">
    <source>
        <dbReference type="Proteomes" id="UP001433508"/>
    </source>
</evidence>
<dbReference type="EMBL" id="MU971393">
    <property type="protein sequence ID" value="KAK9236196.1"/>
    <property type="molecule type" value="Genomic_DNA"/>
</dbReference>
<accession>A0ACC3SXW8</accession>
<keyword evidence="2" id="KW-1185">Reference proteome</keyword>